<dbReference type="SUPFAM" id="SSF55874">
    <property type="entry name" value="ATPase domain of HSP90 chaperone/DNA topoisomerase II/histidine kinase"/>
    <property type="match status" value="1"/>
</dbReference>
<dbReference type="CDD" id="cd00082">
    <property type="entry name" value="HisKA"/>
    <property type="match status" value="1"/>
</dbReference>
<comment type="catalytic activity">
    <reaction evidence="1">
        <text>ATP + protein L-histidine = ADP + protein N-phospho-L-histidine.</text>
        <dbReference type="EC" id="2.7.13.3"/>
    </reaction>
</comment>
<name>A0ABT0MPF1_9GAMM</name>
<keyword evidence="6" id="KW-0418">Kinase</keyword>
<reference evidence="11 12" key="1">
    <citation type="submission" date="2022-05" db="EMBL/GenBank/DDBJ databases">
        <title>Luteimonas sp. SX5, whole genome shotgun sequencing project.</title>
        <authorList>
            <person name="Zhao G."/>
            <person name="Shen L."/>
        </authorList>
    </citation>
    <scope>NUCLEOTIDE SEQUENCE [LARGE SCALE GENOMIC DNA]</scope>
    <source>
        <strain evidence="11 12">SX5</strain>
    </source>
</reference>
<protein>
    <recommendedName>
        <fullName evidence="2">histidine kinase</fullName>
        <ecNumber evidence="2">2.7.13.3</ecNumber>
    </recommendedName>
</protein>
<dbReference type="Gene3D" id="3.30.565.10">
    <property type="entry name" value="Histidine kinase-like ATPase, C-terminal domain"/>
    <property type="match status" value="1"/>
</dbReference>
<dbReference type="Proteomes" id="UP001431217">
    <property type="component" value="Unassembled WGS sequence"/>
</dbReference>
<evidence type="ECO:0000256" key="1">
    <source>
        <dbReference type="ARBA" id="ARBA00000085"/>
    </source>
</evidence>
<evidence type="ECO:0000259" key="10">
    <source>
        <dbReference type="PROSITE" id="PS50109"/>
    </source>
</evidence>
<dbReference type="InterPro" id="IPR005467">
    <property type="entry name" value="His_kinase_dom"/>
</dbReference>
<dbReference type="InterPro" id="IPR036890">
    <property type="entry name" value="HATPase_C_sf"/>
</dbReference>
<organism evidence="11 12">
    <name type="scientific">Luteimonas galliterrae</name>
    <dbReference type="NCBI Taxonomy" id="2940486"/>
    <lineage>
        <taxon>Bacteria</taxon>
        <taxon>Pseudomonadati</taxon>
        <taxon>Pseudomonadota</taxon>
        <taxon>Gammaproteobacteria</taxon>
        <taxon>Lysobacterales</taxon>
        <taxon>Lysobacteraceae</taxon>
        <taxon>Luteimonas</taxon>
    </lineage>
</organism>
<dbReference type="InterPro" id="IPR036097">
    <property type="entry name" value="HisK_dim/P_sf"/>
</dbReference>
<dbReference type="InterPro" id="IPR003661">
    <property type="entry name" value="HisK_dim/P_dom"/>
</dbReference>
<dbReference type="SMART" id="SM00388">
    <property type="entry name" value="HisKA"/>
    <property type="match status" value="1"/>
</dbReference>
<evidence type="ECO:0000256" key="7">
    <source>
        <dbReference type="ARBA" id="ARBA00022840"/>
    </source>
</evidence>
<keyword evidence="8" id="KW-0902">Two-component regulatory system</keyword>
<dbReference type="SUPFAM" id="SSF47384">
    <property type="entry name" value="Homodimeric domain of signal transducing histidine kinase"/>
    <property type="match status" value="1"/>
</dbReference>
<evidence type="ECO:0000256" key="3">
    <source>
        <dbReference type="ARBA" id="ARBA00022553"/>
    </source>
</evidence>
<dbReference type="InterPro" id="IPR004358">
    <property type="entry name" value="Sig_transdc_His_kin-like_C"/>
</dbReference>
<evidence type="ECO:0000313" key="12">
    <source>
        <dbReference type="Proteomes" id="UP001431217"/>
    </source>
</evidence>
<feature type="domain" description="Histidine kinase" evidence="10">
    <location>
        <begin position="164"/>
        <end position="379"/>
    </location>
</feature>
<evidence type="ECO:0000256" key="9">
    <source>
        <dbReference type="SAM" id="MobiDB-lite"/>
    </source>
</evidence>
<dbReference type="GO" id="GO:0005524">
    <property type="term" value="F:ATP binding"/>
    <property type="evidence" value="ECO:0007669"/>
    <property type="project" value="UniProtKB-KW"/>
</dbReference>
<dbReference type="EMBL" id="JAMBEP010000006">
    <property type="protein sequence ID" value="MCL1636160.1"/>
    <property type="molecule type" value="Genomic_DNA"/>
</dbReference>
<feature type="region of interest" description="Disordered" evidence="9">
    <location>
        <begin position="1"/>
        <end position="36"/>
    </location>
</feature>
<evidence type="ECO:0000256" key="4">
    <source>
        <dbReference type="ARBA" id="ARBA00022679"/>
    </source>
</evidence>
<evidence type="ECO:0000256" key="5">
    <source>
        <dbReference type="ARBA" id="ARBA00022741"/>
    </source>
</evidence>
<sequence length="382" mass="41508">MREARPSGGAAVADKPATAGTRAPRQKPAPGGGDPDTASFAAWLDAVPFACAAYARDDGALVAANRRFLDEFGDLPEHTQRERLLRGLHGDGSADAQPIEVHAPHNGRWYALHWGDTVQAGRALALLTAVDISERIETLDSHKTQQEKLLFTSRLMSVGEMAATLAHELNQPLAAIVNYLNGSLRLVDQAGGPVQVERALQAARAQAEHASAVISRVREFVRAREPRRDAHELPAIAGTVLELLRLEAERLQLRIDLALAPALPAVYADRVMIEQVLLNLVKNAIEAMREVPAARRELRVEGRVNLDGEIEVRVCDRGPGLSAQDQDQLFSPFFTTKTDGLGIGLAICRSIIEYHEGRLFFEPRDGGGSVFGFTLPRAQGRA</sequence>
<keyword evidence="5" id="KW-0547">Nucleotide-binding</keyword>
<keyword evidence="7 11" id="KW-0067">ATP-binding</keyword>
<evidence type="ECO:0000256" key="6">
    <source>
        <dbReference type="ARBA" id="ARBA00022777"/>
    </source>
</evidence>
<evidence type="ECO:0000313" key="11">
    <source>
        <dbReference type="EMBL" id="MCL1636160.1"/>
    </source>
</evidence>
<keyword evidence="4" id="KW-0808">Transferase</keyword>
<evidence type="ECO:0000256" key="2">
    <source>
        <dbReference type="ARBA" id="ARBA00012438"/>
    </source>
</evidence>
<dbReference type="InterPro" id="IPR003594">
    <property type="entry name" value="HATPase_dom"/>
</dbReference>
<dbReference type="Pfam" id="PF02518">
    <property type="entry name" value="HATPase_c"/>
    <property type="match status" value="1"/>
</dbReference>
<keyword evidence="12" id="KW-1185">Reference proteome</keyword>
<dbReference type="PRINTS" id="PR00344">
    <property type="entry name" value="BCTRLSENSOR"/>
</dbReference>
<dbReference type="Gene3D" id="1.10.287.130">
    <property type="match status" value="1"/>
</dbReference>
<accession>A0ABT0MPF1</accession>
<dbReference type="Pfam" id="PF00512">
    <property type="entry name" value="HisKA"/>
    <property type="match status" value="1"/>
</dbReference>
<evidence type="ECO:0000256" key="8">
    <source>
        <dbReference type="ARBA" id="ARBA00023012"/>
    </source>
</evidence>
<dbReference type="RefSeq" id="WP_249476198.1">
    <property type="nucleotide sequence ID" value="NZ_JAMBEP010000006.1"/>
</dbReference>
<dbReference type="SMART" id="SM00387">
    <property type="entry name" value="HATPase_c"/>
    <property type="match status" value="1"/>
</dbReference>
<dbReference type="PANTHER" id="PTHR43065">
    <property type="entry name" value="SENSOR HISTIDINE KINASE"/>
    <property type="match status" value="1"/>
</dbReference>
<proteinExistence type="predicted"/>
<comment type="caution">
    <text evidence="11">The sequence shown here is derived from an EMBL/GenBank/DDBJ whole genome shotgun (WGS) entry which is preliminary data.</text>
</comment>
<gene>
    <name evidence="11" type="ORF">M2650_16185</name>
</gene>
<keyword evidence="3" id="KW-0597">Phosphoprotein</keyword>
<dbReference type="EC" id="2.7.13.3" evidence="2"/>
<dbReference type="PANTHER" id="PTHR43065:SF10">
    <property type="entry name" value="PEROXIDE STRESS-ACTIVATED HISTIDINE KINASE MAK3"/>
    <property type="match status" value="1"/>
</dbReference>
<dbReference type="PROSITE" id="PS50109">
    <property type="entry name" value="HIS_KIN"/>
    <property type="match status" value="1"/>
</dbReference>